<dbReference type="HOGENOM" id="CLU_1419230_0_0_9"/>
<sequence length="191" mass="22465">MSDGIIVEIQRDSFEFLSDLINREYCLKSKNNSFVLPDQDAFIDCNFFDKAVSEFVSKLQNYSEEMIYLEYLKEVFNLPMVNLRITDAEVEILDYAVHKGGFSSRKLFFMELLKDYIQDVLKIPTGLTLSDEEILVFIERNKIDEYENLRSFVDEEQFKRLIENSSLFENLEDYESRKKNIRGKTGGPVNE</sequence>
<dbReference type="RefSeq" id="WP_014966156.1">
    <property type="nucleotide sequence ID" value="NC_018657.1"/>
</dbReference>
<proteinExistence type="predicted"/>
<protein>
    <submittedName>
        <fullName evidence="1">Uncharacterized protein</fullName>
    </submittedName>
</protein>
<dbReference type="KEGG" id="cad:Curi_3p00020"/>
<name>K0B634_GOTA9</name>
<accession>K0B634</accession>
<gene>
    <name evidence="1" type="ORF">Curi_3p00020</name>
</gene>
<dbReference type="Proteomes" id="UP000006094">
    <property type="component" value="Plasmid pCuri3"/>
</dbReference>
<geneLocation type="plasmid" evidence="1 2">
    <name>pCuri3</name>
</geneLocation>
<keyword evidence="2" id="KW-1185">Reference proteome</keyword>
<keyword evidence="1" id="KW-0614">Plasmid</keyword>
<reference evidence="1 2" key="1">
    <citation type="journal article" date="2012" name="PLoS ONE">
        <title>The purine-utilizing bacterium Clostridium acidurici 9a: a genome-guided metabolic reconsideration.</title>
        <authorList>
            <person name="Hartwich K."/>
            <person name="Poehlein A."/>
            <person name="Daniel R."/>
        </authorList>
    </citation>
    <scope>NUCLEOTIDE SEQUENCE [LARGE SCALE GENOMIC DNA]</scope>
    <source>
        <strain evidence="2">ATCC 7906 / DSM 604 / BCRC 14475 / CIP 104303 / KCTC 5404 / NCIMB 10678 / 9a</strain>
        <plasmid evidence="2">pCuri3</plasmid>
    </source>
</reference>
<dbReference type="AlphaFoldDB" id="K0B634"/>
<dbReference type="EMBL" id="CP003327">
    <property type="protein sequence ID" value="AFS79926.1"/>
    <property type="molecule type" value="Genomic_DNA"/>
</dbReference>
<evidence type="ECO:0000313" key="2">
    <source>
        <dbReference type="Proteomes" id="UP000006094"/>
    </source>
</evidence>
<organism evidence="1 2">
    <name type="scientific">Gottschalkia acidurici (strain ATCC 7906 / DSM 604 / BCRC 14475 / CIP 104303 / KCTC 5404 / NCIMB 10678 / 9a)</name>
    <name type="common">Clostridium acidurici</name>
    <dbReference type="NCBI Taxonomy" id="1128398"/>
    <lineage>
        <taxon>Bacteria</taxon>
        <taxon>Bacillati</taxon>
        <taxon>Bacillota</taxon>
        <taxon>Tissierellia</taxon>
        <taxon>Tissierellales</taxon>
        <taxon>Gottschalkiaceae</taxon>
        <taxon>Gottschalkia</taxon>
    </lineage>
</organism>
<evidence type="ECO:0000313" key="1">
    <source>
        <dbReference type="EMBL" id="AFS79926.1"/>
    </source>
</evidence>